<proteinExistence type="predicted"/>
<dbReference type="EMBL" id="JACGWK010001838">
    <property type="protein sequence ID" value="KAL0282195.1"/>
    <property type="molecule type" value="Genomic_DNA"/>
</dbReference>
<reference evidence="2" key="1">
    <citation type="submission" date="2020-06" db="EMBL/GenBank/DDBJ databases">
        <authorList>
            <person name="Li T."/>
            <person name="Hu X."/>
            <person name="Zhang T."/>
            <person name="Song X."/>
            <person name="Zhang H."/>
            <person name="Dai N."/>
            <person name="Sheng W."/>
            <person name="Hou X."/>
            <person name="Wei L."/>
        </authorList>
    </citation>
    <scope>NUCLEOTIDE SEQUENCE</scope>
    <source>
        <strain evidence="2">G01</strain>
        <tissue evidence="2">Leaf</tissue>
    </source>
</reference>
<dbReference type="AlphaFoldDB" id="A0AAW2IJA6"/>
<feature type="transmembrane region" description="Helical" evidence="1">
    <location>
        <begin position="60"/>
        <end position="80"/>
    </location>
</feature>
<organism evidence="2">
    <name type="scientific">Sesamum angustifolium</name>
    <dbReference type="NCBI Taxonomy" id="2727405"/>
    <lineage>
        <taxon>Eukaryota</taxon>
        <taxon>Viridiplantae</taxon>
        <taxon>Streptophyta</taxon>
        <taxon>Embryophyta</taxon>
        <taxon>Tracheophyta</taxon>
        <taxon>Spermatophyta</taxon>
        <taxon>Magnoliopsida</taxon>
        <taxon>eudicotyledons</taxon>
        <taxon>Gunneridae</taxon>
        <taxon>Pentapetalae</taxon>
        <taxon>asterids</taxon>
        <taxon>lamiids</taxon>
        <taxon>Lamiales</taxon>
        <taxon>Pedaliaceae</taxon>
        <taxon>Sesamum</taxon>
    </lineage>
</organism>
<gene>
    <name evidence="2" type="ORF">Sangu_2963100</name>
</gene>
<keyword evidence="1" id="KW-0472">Membrane</keyword>
<keyword evidence="1" id="KW-1133">Transmembrane helix</keyword>
<evidence type="ECO:0000313" key="2">
    <source>
        <dbReference type="EMBL" id="KAL0282195.1"/>
    </source>
</evidence>
<name>A0AAW2IJA6_9LAMI</name>
<keyword evidence="1" id="KW-0812">Transmembrane</keyword>
<accession>A0AAW2IJA6</accession>
<evidence type="ECO:0000256" key="1">
    <source>
        <dbReference type="SAM" id="Phobius"/>
    </source>
</evidence>
<comment type="caution">
    <text evidence="2">The sequence shown here is derived from an EMBL/GenBank/DDBJ whole genome shotgun (WGS) entry which is preliminary data.</text>
</comment>
<protein>
    <submittedName>
        <fullName evidence="2">Uncharacterized protein</fullName>
    </submittedName>
</protein>
<reference evidence="2" key="2">
    <citation type="journal article" date="2024" name="Plant">
        <title>Genomic evolution and insights into agronomic trait innovations of Sesamum species.</title>
        <authorList>
            <person name="Miao H."/>
            <person name="Wang L."/>
            <person name="Qu L."/>
            <person name="Liu H."/>
            <person name="Sun Y."/>
            <person name="Le M."/>
            <person name="Wang Q."/>
            <person name="Wei S."/>
            <person name="Zheng Y."/>
            <person name="Lin W."/>
            <person name="Duan Y."/>
            <person name="Cao H."/>
            <person name="Xiong S."/>
            <person name="Wang X."/>
            <person name="Wei L."/>
            <person name="Li C."/>
            <person name="Ma Q."/>
            <person name="Ju M."/>
            <person name="Zhao R."/>
            <person name="Li G."/>
            <person name="Mu C."/>
            <person name="Tian Q."/>
            <person name="Mei H."/>
            <person name="Zhang T."/>
            <person name="Gao T."/>
            <person name="Zhang H."/>
        </authorList>
    </citation>
    <scope>NUCLEOTIDE SEQUENCE</scope>
    <source>
        <strain evidence="2">G01</strain>
    </source>
</reference>
<sequence length="90" mass="9604">MVPRRSKDSSTGGASGEMMILETSVPGSVNLGVAVAAVPERGVNEALETTYKAWVVPLDVFPAFYLFATLVGVSMIYSRLKLCVPRNGVK</sequence>